<keyword evidence="5" id="KW-1185">Reference proteome</keyword>
<proteinExistence type="predicted"/>
<organism evidence="4 5">
    <name type="scientific">Thermocladium modestius</name>
    <dbReference type="NCBI Taxonomy" id="62609"/>
    <lineage>
        <taxon>Archaea</taxon>
        <taxon>Thermoproteota</taxon>
        <taxon>Thermoprotei</taxon>
        <taxon>Thermoproteales</taxon>
        <taxon>Thermoproteaceae</taxon>
        <taxon>Thermocladium</taxon>
    </lineage>
</organism>
<dbReference type="PANTHER" id="PTHR10584">
    <property type="entry name" value="SUGAR KINASE"/>
    <property type="match status" value="1"/>
</dbReference>
<dbReference type="Pfam" id="PF00294">
    <property type="entry name" value="PfkB"/>
    <property type="match status" value="1"/>
</dbReference>
<evidence type="ECO:0000256" key="1">
    <source>
        <dbReference type="ARBA" id="ARBA00022679"/>
    </source>
</evidence>
<keyword evidence="2 4" id="KW-0418">Kinase</keyword>
<reference evidence="4" key="1">
    <citation type="journal article" date="2014" name="Int. J. Syst. Evol. Microbiol.">
        <title>Complete genome sequence of Corynebacterium casei LMG S-19264T (=DSM 44701T), isolated from a smear-ripened cheese.</title>
        <authorList>
            <consortium name="US DOE Joint Genome Institute (JGI-PGF)"/>
            <person name="Walter F."/>
            <person name="Albersmeier A."/>
            <person name="Kalinowski J."/>
            <person name="Ruckert C."/>
        </authorList>
    </citation>
    <scope>NUCLEOTIDE SEQUENCE</scope>
    <source>
        <strain evidence="4">JCM 10088</strain>
    </source>
</reference>
<name>A0A830GVE4_9CREN</name>
<reference evidence="4" key="2">
    <citation type="submission" date="2020-09" db="EMBL/GenBank/DDBJ databases">
        <authorList>
            <person name="Sun Q."/>
            <person name="Ohkuma M."/>
        </authorList>
    </citation>
    <scope>NUCLEOTIDE SEQUENCE</scope>
    <source>
        <strain evidence="4">JCM 10088</strain>
    </source>
</reference>
<dbReference type="GO" id="GO:0016301">
    <property type="term" value="F:kinase activity"/>
    <property type="evidence" value="ECO:0007669"/>
    <property type="project" value="UniProtKB-KW"/>
</dbReference>
<feature type="domain" description="Carbohydrate kinase PfkB" evidence="3">
    <location>
        <begin position="8"/>
        <end position="286"/>
    </location>
</feature>
<evidence type="ECO:0000313" key="5">
    <source>
        <dbReference type="Proteomes" id="UP000610960"/>
    </source>
</evidence>
<dbReference type="Gene3D" id="3.40.1190.20">
    <property type="match status" value="1"/>
</dbReference>
<dbReference type="InterPro" id="IPR011611">
    <property type="entry name" value="PfkB_dom"/>
</dbReference>
<dbReference type="InterPro" id="IPR029056">
    <property type="entry name" value="Ribokinase-like"/>
</dbReference>
<sequence>MPNHLFDLIVVSDCVLDIYYIVDKLPIGAGDFVVSRRTALSPGGACATALLARRLGLEVAVIDEVGDDPFSEALIGALKDAGVNTGFMRRIHGFTTVSNDIISSDGHAFVGYLGVGAGLDLRDLDENALRGSRAVFINGTYAALSGAAADALMELARMARRSSLPVFLDPGPVINERTRRLVEEADVVLPNEEEVKSLFHASLEEAIHAIRNAGKVFAIKLGRGGAVVIDGNRTIHCGPSSPRSIITTVGAGDAFNAGYVAGMLRGLDPIASCRLANAVASLRLEHLTPLEVPDLGHLLHSMDK</sequence>
<evidence type="ECO:0000256" key="2">
    <source>
        <dbReference type="ARBA" id="ARBA00022777"/>
    </source>
</evidence>
<comment type="caution">
    <text evidence="4">The sequence shown here is derived from an EMBL/GenBank/DDBJ whole genome shotgun (WGS) entry which is preliminary data.</text>
</comment>
<evidence type="ECO:0000313" key="4">
    <source>
        <dbReference type="EMBL" id="GGP20334.1"/>
    </source>
</evidence>
<dbReference type="RefSeq" id="WP_229657669.1">
    <property type="nucleotide sequence ID" value="NZ_BMNL01000002.1"/>
</dbReference>
<dbReference type="SUPFAM" id="SSF53613">
    <property type="entry name" value="Ribokinase-like"/>
    <property type="match status" value="1"/>
</dbReference>
<accession>A0A830GVE4</accession>
<dbReference type="PANTHER" id="PTHR10584:SF167">
    <property type="entry name" value="PFKB DOMAIN PROTEIN"/>
    <property type="match status" value="1"/>
</dbReference>
<keyword evidence="1" id="KW-0808">Transferase</keyword>
<gene>
    <name evidence="4" type="ORF">GCM10007981_07990</name>
</gene>
<dbReference type="EMBL" id="BMNL01000002">
    <property type="protein sequence ID" value="GGP20334.1"/>
    <property type="molecule type" value="Genomic_DNA"/>
</dbReference>
<dbReference type="Proteomes" id="UP000610960">
    <property type="component" value="Unassembled WGS sequence"/>
</dbReference>
<protein>
    <submittedName>
        <fullName evidence="4">Sugar kinase</fullName>
    </submittedName>
</protein>
<evidence type="ECO:0000259" key="3">
    <source>
        <dbReference type="Pfam" id="PF00294"/>
    </source>
</evidence>
<dbReference type="AlphaFoldDB" id="A0A830GVE4"/>